<keyword evidence="3 10" id="KW-0479">Metal-binding</keyword>
<comment type="cofactor">
    <cofactor evidence="10">
        <name>Zn(2+)</name>
        <dbReference type="ChEBI" id="CHEBI:29105"/>
    </cofactor>
    <text evidence="10">Binds 1 zinc ion per subunit.</text>
</comment>
<dbReference type="InterPro" id="IPR027417">
    <property type="entry name" value="P-loop_NTPase"/>
</dbReference>
<accession>A0A549YKG2</accession>
<keyword evidence="7 10" id="KW-0862">Zinc</keyword>
<evidence type="ECO:0000256" key="7">
    <source>
        <dbReference type="ARBA" id="ARBA00022833"/>
    </source>
</evidence>
<evidence type="ECO:0000256" key="9">
    <source>
        <dbReference type="ARBA" id="ARBA00023134"/>
    </source>
</evidence>
<comment type="function">
    <text evidence="10">One of several proteins that assist in the late maturation steps of the functional core of the 30S ribosomal subunit. Helps release RbfA from mature subunits. May play a role in the assembly of ribosomal proteins into the subunit. Circularly permuted GTPase that catalyzes slow GTP hydrolysis, GTPase activity is stimulated by the 30S ribosomal subunit.</text>
</comment>
<feature type="binding site" evidence="10">
    <location>
        <position position="260"/>
    </location>
    <ligand>
        <name>Zn(2+)</name>
        <dbReference type="ChEBI" id="CHEBI:29105"/>
    </ligand>
</feature>
<evidence type="ECO:0000313" key="14">
    <source>
        <dbReference type="Proteomes" id="UP000319280"/>
    </source>
</evidence>
<comment type="caution">
    <text evidence="13">The sequence shown here is derived from an EMBL/GenBank/DDBJ whole genome shotgun (WGS) entry which is preliminary data.</text>
</comment>
<organism evidence="13 14">
    <name type="scientific">Lentibacillus cibarius</name>
    <dbReference type="NCBI Taxonomy" id="2583219"/>
    <lineage>
        <taxon>Bacteria</taxon>
        <taxon>Bacillati</taxon>
        <taxon>Bacillota</taxon>
        <taxon>Bacilli</taxon>
        <taxon>Bacillales</taxon>
        <taxon>Bacillaceae</taxon>
        <taxon>Lentibacillus</taxon>
    </lineage>
</organism>
<dbReference type="InterPro" id="IPR010914">
    <property type="entry name" value="RsgA_GTPase_dom"/>
</dbReference>
<feature type="domain" description="EngC GTPase" evidence="11">
    <location>
        <begin position="72"/>
        <end position="221"/>
    </location>
</feature>
<dbReference type="AlphaFoldDB" id="A0A549YKG2"/>
<evidence type="ECO:0000256" key="1">
    <source>
        <dbReference type="ARBA" id="ARBA00022490"/>
    </source>
</evidence>
<dbReference type="GO" id="GO:0005737">
    <property type="term" value="C:cytoplasm"/>
    <property type="evidence" value="ECO:0007669"/>
    <property type="project" value="UniProtKB-SubCell"/>
</dbReference>
<keyword evidence="6 10" id="KW-0378">Hydrolase</keyword>
<evidence type="ECO:0000259" key="12">
    <source>
        <dbReference type="PROSITE" id="PS51721"/>
    </source>
</evidence>
<evidence type="ECO:0000259" key="11">
    <source>
        <dbReference type="PROSITE" id="PS50936"/>
    </source>
</evidence>
<sequence length="293" mass="32728">MTEGRIIKALSGYYDVKTDEGVFRCRGRGVFRKKKITPLVGDFVEFDKNTQGEGYILSVKPRENMLIRPPIANISQAIIVSSAVRPDFNPLLLDRFLVLIESKNIQPLIFITKKDLLPESEIVRIAGYKSLYEKIGYTVEFVSSGEADILHQLKSHLAGQVSVIAGQSGVGKSSLLNAINPSLQLKTDDISTSLGRGKHTTRHVELVEAGDGLVADTPGFGSLDLNDITAEELGDCFPEISERRPACKFRGCYHYKEPKCAVKQAVEEGIIAEHRYEHYIRFLDEINSRKPRY</sequence>
<feature type="domain" description="CP-type G" evidence="12">
    <location>
        <begin position="63"/>
        <end position="223"/>
    </location>
</feature>
<reference evidence="13 14" key="1">
    <citation type="submission" date="2019-07" db="EMBL/GenBank/DDBJ databases">
        <title>Genomic analysis of Lentibacillus sp. NKC851-2.</title>
        <authorList>
            <person name="Oh Y.J."/>
        </authorList>
    </citation>
    <scope>NUCLEOTIDE SEQUENCE [LARGE SCALE GENOMIC DNA]</scope>
    <source>
        <strain evidence="13 14">NKC851-2</strain>
    </source>
</reference>
<dbReference type="Proteomes" id="UP000319280">
    <property type="component" value="Unassembled WGS sequence"/>
</dbReference>
<dbReference type="CDD" id="cd04466">
    <property type="entry name" value="S1_YloQ_GTPase"/>
    <property type="match status" value="1"/>
</dbReference>
<keyword evidence="9 10" id="KW-0342">GTP-binding</keyword>
<gene>
    <name evidence="10 13" type="primary">rsgA</name>
    <name evidence="13" type="ORF">FH966_12000</name>
</gene>
<dbReference type="GO" id="GO:0042274">
    <property type="term" value="P:ribosomal small subunit biogenesis"/>
    <property type="evidence" value="ECO:0007669"/>
    <property type="project" value="UniProtKB-UniRule"/>
</dbReference>
<dbReference type="Pfam" id="PF16745">
    <property type="entry name" value="RsgA_N"/>
    <property type="match status" value="1"/>
</dbReference>
<dbReference type="InterPro" id="IPR004881">
    <property type="entry name" value="Ribosome_biogen_GTPase_RsgA"/>
</dbReference>
<feature type="binding site" evidence="10">
    <location>
        <begin position="166"/>
        <end position="174"/>
    </location>
    <ligand>
        <name>GTP</name>
        <dbReference type="ChEBI" id="CHEBI:37565"/>
    </ligand>
</feature>
<keyword evidence="2 10" id="KW-0690">Ribosome biogenesis</keyword>
<evidence type="ECO:0000313" key="13">
    <source>
        <dbReference type="EMBL" id="TRM12353.1"/>
    </source>
</evidence>
<dbReference type="PROSITE" id="PS51721">
    <property type="entry name" value="G_CP"/>
    <property type="match status" value="1"/>
</dbReference>
<dbReference type="SUPFAM" id="SSF52540">
    <property type="entry name" value="P-loop containing nucleoside triphosphate hydrolases"/>
    <property type="match status" value="1"/>
</dbReference>
<feature type="binding site" evidence="10">
    <location>
        <position position="254"/>
    </location>
    <ligand>
        <name>Zn(2+)</name>
        <dbReference type="ChEBI" id="CHEBI:29105"/>
    </ligand>
</feature>
<dbReference type="GO" id="GO:0003924">
    <property type="term" value="F:GTPase activity"/>
    <property type="evidence" value="ECO:0007669"/>
    <property type="project" value="UniProtKB-UniRule"/>
</dbReference>
<keyword evidence="8 10" id="KW-0694">RNA-binding</keyword>
<dbReference type="HAMAP" id="MF_01820">
    <property type="entry name" value="GTPase_RsgA"/>
    <property type="match status" value="1"/>
</dbReference>
<evidence type="ECO:0000256" key="8">
    <source>
        <dbReference type="ARBA" id="ARBA00022884"/>
    </source>
</evidence>
<keyword evidence="5 10" id="KW-0547">Nucleotide-binding</keyword>
<dbReference type="InterPro" id="IPR031944">
    <property type="entry name" value="RsgA_N"/>
</dbReference>
<feature type="binding site" evidence="10">
    <location>
        <position position="252"/>
    </location>
    <ligand>
        <name>Zn(2+)</name>
        <dbReference type="ChEBI" id="CHEBI:29105"/>
    </ligand>
</feature>
<feature type="binding site" evidence="10">
    <location>
        <begin position="112"/>
        <end position="115"/>
    </location>
    <ligand>
        <name>GTP</name>
        <dbReference type="ChEBI" id="CHEBI:37565"/>
    </ligand>
</feature>
<dbReference type="PANTHER" id="PTHR32120">
    <property type="entry name" value="SMALL RIBOSOMAL SUBUNIT BIOGENESIS GTPASE RSGA"/>
    <property type="match status" value="1"/>
</dbReference>
<dbReference type="Gene3D" id="1.10.40.50">
    <property type="entry name" value="Probable gtpase engc, domain 3"/>
    <property type="match status" value="1"/>
</dbReference>
<feature type="binding site" evidence="10">
    <location>
        <position position="247"/>
    </location>
    <ligand>
        <name>Zn(2+)</name>
        <dbReference type="ChEBI" id="CHEBI:29105"/>
    </ligand>
</feature>
<evidence type="ECO:0000256" key="6">
    <source>
        <dbReference type="ARBA" id="ARBA00022801"/>
    </source>
</evidence>
<dbReference type="GO" id="GO:0046872">
    <property type="term" value="F:metal ion binding"/>
    <property type="evidence" value="ECO:0007669"/>
    <property type="project" value="UniProtKB-KW"/>
</dbReference>
<dbReference type="EMBL" id="VJMZ01000001">
    <property type="protein sequence ID" value="TRM12353.1"/>
    <property type="molecule type" value="Genomic_DNA"/>
</dbReference>
<dbReference type="Pfam" id="PF03193">
    <property type="entry name" value="RsgA_GTPase"/>
    <property type="match status" value="1"/>
</dbReference>
<dbReference type="RefSeq" id="WP_142791356.1">
    <property type="nucleotide sequence ID" value="NZ_VJMZ01000001.1"/>
</dbReference>
<evidence type="ECO:0000256" key="3">
    <source>
        <dbReference type="ARBA" id="ARBA00022723"/>
    </source>
</evidence>
<evidence type="ECO:0000256" key="10">
    <source>
        <dbReference type="HAMAP-Rule" id="MF_01820"/>
    </source>
</evidence>
<evidence type="ECO:0000256" key="2">
    <source>
        <dbReference type="ARBA" id="ARBA00022517"/>
    </source>
</evidence>
<name>A0A549YKG2_9BACI</name>
<comment type="subcellular location">
    <subcellularLocation>
        <location evidence="10">Cytoplasm</location>
    </subcellularLocation>
</comment>
<protein>
    <recommendedName>
        <fullName evidence="10">Small ribosomal subunit biogenesis GTPase RsgA</fullName>
        <ecNumber evidence="10">3.6.1.-</ecNumber>
    </recommendedName>
</protein>
<evidence type="ECO:0000256" key="5">
    <source>
        <dbReference type="ARBA" id="ARBA00022741"/>
    </source>
</evidence>
<dbReference type="CDD" id="cd01854">
    <property type="entry name" value="YjeQ_EngC"/>
    <property type="match status" value="1"/>
</dbReference>
<dbReference type="GO" id="GO:0005525">
    <property type="term" value="F:GTP binding"/>
    <property type="evidence" value="ECO:0007669"/>
    <property type="project" value="UniProtKB-UniRule"/>
</dbReference>
<keyword evidence="1 10" id="KW-0963">Cytoplasm</keyword>
<dbReference type="PANTHER" id="PTHR32120:SF11">
    <property type="entry name" value="SMALL RIBOSOMAL SUBUNIT BIOGENESIS GTPASE RSGA 1, MITOCHONDRIAL-RELATED"/>
    <property type="match status" value="1"/>
</dbReference>
<dbReference type="Gene3D" id="2.40.50.140">
    <property type="entry name" value="Nucleic acid-binding proteins"/>
    <property type="match status" value="1"/>
</dbReference>
<dbReference type="GO" id="GO:0019843">
    <property type="term" value="F:rRNA binding"/>
    <property type="evidence" value="ECO:0007669"/>
    <property type="project" value="UniProtKB-KW"/>
</dbReference>
<dbReference type="Gene3D" id="3.40.50.300">
    <property type="entry name" value="P-loop containing nucleotide triphosphate hydrolases"/>
    <property type="match status" value="1"/>
</dbReference>
<dbReference type="SUPFAM" id="SSF50249">
    <property type="entry name" value="Nucleic acid-binding proteins"/>
    <property type="match status" value="1"/>
</dbReference>
<comment type="subunit">
    <text evidence="10">Monomer. Associates with 30S ribosomal subunit, binds 16S rRNA.</text>
</comment>
<keyword evidence="4 10" id="KW-0699">rRNA-binding</keyword>
<keyword evidence="14" id="KW-1185">Reference proteome</keyword>
<evidence type="ECO:0000256" key="4">
    <source>
        <dbReference type="ARBA" id="ARBA00022730"/>
    </source>
</evidence>
<dbReference type="InterPro" id="IPR030378">
    <property type="entry name" value="G_CP_dom"/>
</dbReference>
<comment type="similarity">
    <text evidence="10">Belongs to the TRAFAC class YlqF/YawG GTPase family. RsgA subfamily.</text>
</comment>
<proteinExistence type="inferred from homology"/>
<dbReference type="InterPro" id="IPR012340">
    <property type="entry name" value="NA-bd_OB-fold"/>
</dbReference>
<dbReference type="EC" id="3.6.1.-" evidence="10"/>
<dbReference type="PROSITE" id="PS50936">
    <property type="entry name" value="ENGC_GTPASE"/>
    <property type="match status" value="1"/>
</dbReference>
<dbReference type="NCBIfam" id="TIGR00157">
    <property type="entry name" value="ribosome small subunit-dependent GTPase A"/>
    <property type="match status" value="1"/>
</dbReference>